<proteinExistence type="predicted"/>
<dbReference type="Proteomes" id="UP000176493">
    <property type="component" value="Unassembled WGS sequence"/>
</dbReference>
<dbReference type="EMBL" id="MHRJ01000007">
    <property type="protein sequence ID" value="OHA23395.1"/>
    <property type="molecule type" value="Genomic_DNA"/>
</dbReference>
<dbReference type="AlphaFoldDB" id="A0A1G2MHL3"/>
<accession>A0A1G2MHL3</accession>
<protein>
    <submittedName>
        <fullName evidence="1">Uncharacterized protein</fullName>
    </submittedName>
</protein>
<comment type="caution">
    <text evidence="1">The sequence shown here is derived from an EMBL/GenBank/DDBJ whole genome shotgun (WGS) entry which is preliminary data.</text>
</comment>
<evidence type="ECO:0000313" key="1">
    <source>
        <dbReference type="EMBL" id="OHA23395.1"/>
    </source>
</evidence>
<reference evidence="1 2" key="1">
    <citation type="journal article" date="2016" name="Nat. Commun.">
        <title>Thousands of microbial genomes shed light on interconnected biogeochemical processes in an aquifer system.</title>
        <authorList>
            <person name="Anantharaman K."/>
            <person name="Brown C.T."/>
            <person name="Hug L.A."/>
            <person name="Sharon I."/>
            <person name="Castelle C.J."/>
            <person name="Probst A.J."/>
            <person name="Thomas B.C."/>
            <person name="Singh A."/>
            <person name="Wilkins M.J."/>
            <person name="Karaoz U."/>
            <person name="Brodie E.L."/>
            <person name="Williams K.H."/>
            <person name="Hubbard S.S."/>
            <person name="Banfield J.F."/>
        </authorList>
    </citation>
    <scope>NUCLEOTIDE SEQUENCE [LARGE SCALE GENOMIC DNA]</scope>
</reference>
<name>A0A1G2MHL3_9BACT</name>
<gene>
    <name evidence="1" type="ORF">A2W52_04410</name>
</gene>
<sequence>MKTKHRKNAILTPSRKTFQNNLGKWVEKKTRTEILVCSSCGVKYIKTRKDQAVCIRCIYGVFPLEAQHKSSYR</sequence>
<evidence type="ECO:0000313" key="2">
    <source>
        <dbReference type="Proteomes" id="UP000176493"/>
    </source>
</evidence>
<organism evidence="1 2">
    <name type="scientific">Candidatus Taylorbacteria bacterium RIFCSPHIGHO2_02_49_25</name>
    <dbReference type="NCBI Taxonomy" id="1802305"/>
    <lineage>
        <taxon>Bacteria</taxon>
        <taxon>Candidatus Tayloriibacteriota</taxon>
    </lineage>
</organism>